<dbReference type="Pfam" id="PF06029">
    <property type="entry name" value="AlkA_N"/>
    <property type="match status" value="1"/>
</dbReference>
<dbReference type="SUPFAM" id="SSF48150">
    <property type="entry name" value="DNA-glycosylase"/>
    <property type="match status" value="1"/>
</dbReference>
<feature type="domain" description="DNA-3-methyladenine glycosylase AlkA N-terminal" evidence="6">
    <location>
        <begin position="1"/>
        <end position="114"/>
    </location>
</feature>
<evidence type="ECO:0000256" key="4">
    <source>
        <dbReference type="ARBA" id="ARBA00023204"/>
    </source>
</evidence>
<evidence type="ECO:0000259" key="5">
    <source>
        <dbReference type="SMART" id="SM00478"/>
    </source>
</evidence>
<dbReference type="RefSeq" id="WP_370720075.1">
    <property type="nucleotide sequence ID" value="NZ_JBGGTQ010000008.1"/>
</dbReference>
<dbReference type="Gene3D" id="3.30.310.20">
    <property type="entry name" value="DNA-3-methyladenine glycosylase AlkA, N-terminal domain"/>
    <property type="match status" value="1"/>
</dbReference>
<dbReference type="Pfam" id="PF00730">
    <property type="entry name" value="HhH-GPD"/>
    <property type="match status" value="1"/>
</dbReference>
<dbReference type="EC" id="3.2.2.21" evidence="2"/>
<name>A0ABV4I5M9_9ACTN</name>
<proteinExistence type="predicted"/>
<feature type="domain" description="HhH-GPD" evidence="5">
    <location>
        <begin position="124"/>
        <end position="277"/>
    </location>
</feature>
<protein>
    <recommendedName>
        <fullName evidence="2">DNA-3-methyladenine glycosylase II</fullName>
        <ecNumber evidence="2">3.2.2.21</ecNumber>
    </recommendedName>
</protein>
<dbReference type="PANTHER" id="PTHR43003:SF13">
    <property type="entry name" value="DNA-3-METHYLADENINE GLYCOSYLASE 2"/>
    <property type="match status" value="1"/>
</dbReference>
<evidence type="ECO:0000313" key="8">
    <source>
        <dbReference type="Proteomes" id="UP001566476"/>
    </source>
</evidence>
<sequence>MKLPVPGGLAAEPLRRWLLAHALPGAETHSGGVHRRVFWTSRGPVEASVDLGTGERCDGVLLDGPHLDEIAPAVRRWLDLDGHQAQAERHLAGDPLLAPLVAARPGLRVPRAVSGAETALLTVLGQQVSLAAARTFAGRLVAAYGTPVASLTAFPTPDALAGAGPDAIRAVTGVTGARARTLHVLAQTLADGLDLDAAATTDPAAARAELLALPGIGPWTADYVALRVLGDSDAFLPSDLVLRRALGGITAREATARAEAWRPWRGHALLHLWTAEVFVD</sequence>
<evidence type="ECO:0000256" key="1">
    <source>
        <dbReference type="ARBA" id="ARBA00000086"/>
    </source>
</evidence>
<dbReference type="PANTHER" id="PTHR43003">
    <property type="entry name" value="DNA-3-METHYLADENINE GLYCOSYLASE"/>
    <property type="match status" value="1"/>
</dbReference>
<dbReference type="Gene3D" id="1.10.340.30">
    <property type="entry name" value="Hypothetical protein, domain 2"/>
    <property type="match status" value="1"/>
</dbReference>
<comment type="caution">
    <text evidence="7">The sequence shown here is derived from an EMBL/GenBank/DDBJ whole genome shotgun (WGS) entry which is preliminary data.</text>
</comment>
<keyword evidence="3" id="KW-0227">DNA damage</keyword>
<gene>
    <name evidence="7" type="ORF">AB2L28_16480</name>
</gene>
<dbReference type="Gene3D" id="1.10.1670.10">
    <property type="entry name" value="Helix-hairpin-Helix base-excision DNA repair enzymes (C-terminal)"/>
    <property type="match status" value="1"/>
</dbReference>
<reference evidence="7 8" key="1">
    <citation type="submission" date="2024-07" db="EMBL/GenBank/DDBJ databases">
        <authorList>
            <person name="Thanompreechachai J."/>
            <person name="Duangmal K."/>
        </authorList>
    </citation>
    <scope>NUCLEOTIDE SEQUENCE [LARGE SCALE GENOMIC DNA]</scope>
    <source>
        <strain evidence="7 8">TBRC 1896</strain>
    </source>
</reference>
<dbReference type="InterPro" id="IPR010316">
    <property type="entry name" value="AlkA_N"/>
</dbReference>
<dbReference type="SUPFAM" id="SSF55945">
    <property type="entry name" value="TATA-box binding protein-like"/>
    <property type="match status" value="1"/>
</dbReference>
<dbReference type="EMBL" id="JBGGTQ010000008">
    <property type="protein sequence ID" value="MEZ0493836.1"/>
    <property type="molecule type" value="Genomic_DNA"/>
</dbReference>
<dbReference type="InterPro" id="IPR023170">
    <property type="entry name" value="HhH_base_excis_C"/>
</dbReference>
<dbReference type="InterPro" id="IPR011257">
    <property type="entry name" value="DNA_glycosylase"/>
</dbReference>
<evidence type="ECO:0000259" key="6">
    <source>
        <dbReference type="SMART" id="SM01009"/>
    </source>
</evidence>
<comment type="catalytic activity">
    <reaction evidence="1">
        <text>Hydrolysis of alkylated DNA, releasing 3-methyladenine, 3-methylguanine, 7-methylguanine and 7-methyladenine.</text>
        <dbReference type="EC" id="3.2.2.21"/>
    </reaction>
</comment>
<evidence type="ECO:0000256" key="2">
    <source>
        <dbReference type="ARBA" id="ARBA00012000"/>
    </source>
</evidence>
<keyword evidence="4" id="KW-0234">DNA repair</keyword>
<dbReference type="SMART" id="SM01009">
    <property type="entry name" value="AlkA_N"/>
    <property type="match status" value="1"/>
</dbReference>
<evidence type="ECO:0000313" key="7">
    <source>
        <dbReference type="EMBL" id="MEZ0493836.1"/>
    </source>
</evidence>
<organism evidence="7 8">
    <name type="scientific">Kineococcus mangrovi</name>
    <dbReference type="NCBI Taxonomy" id="1660183"/>
    <lineage>
        <taxon>Bacteria</taxon>
        <taxon>Bacillati</taxon>
        <taxon>Actinomycetota</taxon>
        <taxon>Actinomycetes</taxon>
        <taxon>Kineosporiales</taxon>
        <taxon>Kineosporiaceae</taxon>
        <taxon>Kineococcus</taxon>
    </lineage>
</organism>
<dbReference type="InterPro" id="IPR037046">
    <property type="entry name" value="AlkA_N_sf"/>
</dbReference>
<evidence type="ECO:0000256" key="3">
    <source>
        <dbReference type="ARBA" id="ARBA00022763"/>
    </source>
</evidence>
<dbReference type="Proteomes" id="UP001566476">
    <property type="component" value="Unassembled WGS sequence"/>
</dbReference>
<keyword evidence="8" id="KW-1185">Reference proteome</keyword>
<accession>A0ABV4I5M9</accession>
<dbReference type="InterPro" id="IPR003265">
    <property type="entry name" value="HhH-GPD_domain"/>
</dbReference>
<dbReference type="InterPro" id="IPR051912">
    <property type="entry name" value="Alkylbase_DNA_Glycosylase/TA"/>
</dbReference>
<dbReference type="SMART" id="SM00478">
    <property type="entry name" value="ENDO3c"/>
    <property type="match status" value="1"/>
</dbReference>